<protein>
    <submittedName>
        <fullName evidence="4">Beta-lactamase/transpeptidase-like protein</fullName>
    </submittedName>
</protein>
<keyword evidence="2" id="KW-0378">Hydrolase</keyword>
<dbReference type="GO" id="GO:0016787">
    <property type="term" value="F:hydrolase activity"/>
    <property type="evidence" value="ECO:0007669"/>
    <property type="project" value="UniProtKB-KW"/>
</dbReference>
<name>A0A6A7AIG0_9PLEO</name>
<organism evidence="4 5">
    <name type="scientific">Ophiobolus disseminans</name>
    <dbReference type="NCBI Taxonomy" id="1469910"/>
    <lineage>
        <taxon>Eukaryota</taxon>
        <taxon>Fungi</taxon>
        <taxon>Dikarya</taxon>
        <taxon>Ascomycota</taxon>
        <taxon>Pezizomycotina</taxon>
        <taxon>Dothideomycetes</taxon>
        <taxon>Pleosporomycetidae</taxon>
        <taxon>Pleosporales</taxon>
        <taxon>Pleosporineae</taxon>
        <taxon>Phaeosphaeriaceae</taxon>
        <taxon>Ophiobolus</taxon>
    </lineage>
</organism>
<sequence length="418" mass="45463">MSHSPNFEDTIKRAVTPGSERLLAGVALAAAGRSRNDGVENPPDYTAAYGTLQLDPSSPPVSVKTVMWLASCNKLVTTIAALQCIERGQFTLDDPTDVERLLPEWKDPEILTGFTEDGKPILQPAKEKMTLQQLLTHTSGVAYDFFHPLLIAWRQGRGEGPLTMRTPIVEGFTHPLIAEPGAAWMYGAGLDLVGLMVARANTTTLEAYMRENIFDVLGMDDTSFRPKERNNMVDRLMPITTRLPSGELVDRVEPDAPLVVPVEPTDDFGGGGLFGTAEDFLEVLKSILHGDGKLLKSESIDLMFTPALSEAQQATLDGLLSILMAAAIMIPGEPVLGTPGAGEWTHGIGGLIGLHKEEGSFEPGWLKWGGAPNLKWWIDRKGGTCGIFATQLYPAGELKHAFLGKMFEREMVAHFSKK</sequence>
<comment type="similarity">
    <text evidence="1">Belongs to the class-A beta-lactamase family.</text>
</comment>
<dbReference type="PANTHER" id="PTHR43283:SF17">
    <property type="entry name" value="(LOVD), PUTATIVE (AFU_ORTHOLOGUE AFUA_5G00920)-RELATED"/>
    <property type="match status" value="1"/>
</dbReference>
<accession>A0A6A7AIG0</accession>
<dbReference type="AlphaFoldDB" id="A0A6A7AIG0"/>
<dbReference type="Pfam" id="PF00144">
    <property type="entry name" value="Beta-lactamase"/>
    <property type="match status" value="1"/>
</dbReference>
<evidence type="ECO:0000259" key="3">
    <source>
        <dbReference type="Pfam" id="PF00144"/>
    </source>
</evidence>
<dbReference type="InterPro" id="IPR050789">
    <property type="entry name" value="Diverse_Enzym_Activities"/>
</dbReference>
<dbReference type="SUPFAM" id="SSF56601">
    <property type="entry name" value="beta-lactamase/transpeptidase-like"/>
    <property type="match status" value="1"/>
</dbReference>
<dbReference type="InterPro" id="IPR001466">
    <property type="entry name" value="Beta-lactam-related"/>
</dbReference>
<evidence type="ECO:0000313" key="4">
    <source>
        <dbReference type="EMBL" id="KAF2832734.1"/>
    </source>
</evidence>
<dbReference type="OrthoDB" id="428260at2759"/>
<proteinExistence type="inferred from homology"/>
<dbReference type="EMBL" id="MU006217">
    <property type="protein sequence ID" value="KAF2832734.1"/>
    <property type="molecule type" value="Genomic_DNA"/>
</dbReference>
<dbReference type="InterPro" id="IPR012338">
    <property type="entry name" value="Beta-lactam/transpept-like"/>
</dbReference>
<evidence type="ECO:0000256" key="2">
    <source>
        <dbReference type="ARBA" id="ARBA00022801"/>
    </source>
</evidence>
<feature type="domain" description="Beta-lactamase-related" evidence="3">
    <location>
        <begin position="46"/>
        <end position="391"/>
    </location>
</feature>
<dbReference type="Proteomes" id="UP000799424">
    <property type="component" value="Unassembled WGS sequence"/>
</dbReference>
<dbReference type="Gene3D" id="3.40.710.10">
    <property type="entry name" value="DD-peptidase/beta-lactamase superfamily"/>
    <property type="match status" value="1"/>
</dbReference>
<gene>
    <name evidence="4" type="ORF">CC86DRAFT_366434</name>
</gene>
<keyword evidence="5" id="KW-1185">Reference proteome</keyword>
<dbReference type="PANTHER" id="PTHR43283">
    <property type="entry name" value="BETA-LACTAMASE-RELATED"/>
    <property type="match status" value="1"/>
</dbReference>
<reference evidence="4" key="1">
    <citation type="journal article" date="2020" name="Stud. Mycol.">
        <title>101 Dothideomycetes genomes: a test case for predicting lifestyles and emergence of pathogens.</title>
        <authorList>
            <person name="Haridas S."/>
            <person name="Albert R."/>
            <person name="Binder M."/>
            <person name="Bloem J."/>
            <person name="Labutti K."/>
            <person name="Salamov A."/>
            <person name="Andreopoulos B."/>
            <person name="Baker S."/>
            <person name="Barry K."/>
            <person name="Bills G."/>
            <person name="Bluhm B."/>
            <person name="Cannon C."/>
            <person name="Castanera R."/>
            <person name="Culley D."/>
            <person name="Daum C."/>
            <person name="Ezra D."/>
            <person name="Gonzalez J."/>
            <person name="Henrissat B."/>
            <person name="Kuo A."/>
            <person name="Liang C."/>
            <person name="Lipzen A."/>
            <person name="Lutzoni F."/>
            <person name="Magnuson J."/>
            <person name="Mondo S."/>
            <person name="Nolan M."/>
            <person name="Ohm R."/>
            <person name="Pangilinan J."/>
            <person name="Park H.-J."/>
            <person name="Ramirez L."/>
            <person name="Alfaro M."/>
            <person name="Sun H."/>
            <person name="Tritt A."/>
            <person name="Yoshinaga Y."/>
            <person name="Zwiers L.-H."/>
            <person name="Turgeon B."/>
            <person name="Goodwin S."/>
            <person name="Spatafora J."/>
            <person name="Crous P."/>
            <person name="Grigoriev I."/>
        </authorList>
    </citation>
    <scope>NUCLEOTIDE SEQUENCE</scope>
    <source>
        <strain evidence="4">CBS 113818</strain>
    </source>
</reference>
<evidence type="ECO:0000256" key="1">
    <source>
        <dbReference type="ARBA" id="ARBA00009009"/>
    </source>
</evidence>
<evidence type="ECO:0000313" key="5">
    <source>
        <dbReference type="Proteomes" id="UP000799424"/>
    </source>
</evidence>